<feature type="transmembrane region" description="Helical" evidence="2">
    <location>
        <begin position="186"/>
        <end position="207"/>
    </location>
</feature>
<evidence type="ECO:0000313" key="3">
    <source>
        <dbReference type="EMBL" id="MBG6084805.1"/>
    </source>
</evidence>
<dbReference type="PIRSF" id="PIRSF005348">
    <property type="entry name" value="YxkH"/>
    <property type="match status" value="1"/>
</dbReference>
<feature type="transmembrane region" description="Helical" evidence="2">
    <location>
        <begin position="6"/>
        <end position="22"/>
    </location>
</feature>
<evidence type="ECO:0000313" key="4">
    <source>
        <dbReference type="Proteomes" id="UP000625033"/>
    </source>
</evidence>
<evidence type="ECO:0000256" key="1">
    <source>
        <dbReference type="PIRNR" id="PIRNR005348"/>
    </source>
</evidence>
<feature type="transmembrane region" description="Helical" evidence="2">
    <location>
        <begin position="29"/>
        <end position="47"/>
    </location>
</feature>
<evidence type="ECO:0000256" key="2">
    <source>
        <dbReference type="SAM" id="Phobius"/>
    </source>
</evidence>
<dbReference type="AlphaFoldDB" id="A0A931D6X7"/>
<dbReference type="GO" id="GO:0008514">
    <property type="term" value="F:organic anion transmembrane transporter activity"/>
    <property type="evidence" value="ECO:0007669"/>
    <property type="project" value="InterPro"/>
</dbReference>
<name>A0A931D6X7_9MICC</name>
<feature type="transmembrane region" description="Helical" evidence="2">
    <location>
        <begin position="118"/>
        <end position="140"/>
    </location>
</feature>
<keyword evidence="2" id="KW-0812">Transmembrane</keyword>
<organism evidence="3 4">
    <name type="scientific">Zhihengliuella flava</name>
    <dbReference type="NCBI Taxonomy" id="1285193"/>
    <lineage>
        <taxon>Bacteria</taxon>
        <taxon>Bacillati</taxon>
        <taxon>Actinomycetota</taxon>
        <taxon>Actinomycetes</taxon>
        <taxon>Micrococcales</taxon>
        <taxon>Micrococcaceae</taxon>
        <taxon>Zhihengliuella</taxon>
    </lineage>
</organism>
<keyword evidence="1" id="KW-0769">Symport</keyword>
<keyword evidence="1" id="KW-0813">Transport</keyword>
<sequence length="420" mass="43890">MPAPIYLVLTAVVLIAAVTGNLPTSMVSGFTLTILLGGLFIWLGNLIPKVRDFGLPTILCTFGPATLIYFGLMPQPLIDVATIFVAEQGFLDFFIVAIIAGSLLGMPRQLLMKAGPRFAAPLLGCIAVTFLVVGALSALFGQGFIEGILFVAAPAMAGGLGLGALPMSEMYAAQTGTDSGAFMGDLMSVVVIANIFCILIAGIYNALSKARRQLFVGFNGYGQLMRVKGTAAELSLPEKRKASSFIALGQGLLIAGGLFVLGELLGAYLTFMHPYAWTIVAAALVKIFSLLPQELENSTADWGDMVNAVLVPALLVGVSISYISIEEVLASLTNPLFIVLTAASVVLATVSSGLIGWLLKFNFVEVSITPGLVMADTGGSGDVAVLSAADRLHLMPFAALSTRLGGAVVLFVTSFLVQFL</sequence>
<dbReference type="EMBL" id="JADOTZ010000001">
    <property type="protein sequence ID" value="MBG6084805.1"/>
    <property type="molecule type" value="Genomic_DNA"/>
</dbReference>
<feature type="transmembrane region" description="Helical" evidence="2">
    <location>
        <begin position="275"/>
        <end position="293"/>
    </location>
</feature>
<dbReference type="RefSeq" id="WP_331271488.1">
    <property type="nucleotide sequence ID" value="NZ_JADOTZ010000001.1"/>
</dbReference>
<dbReference type="PANTHER" id="PTHR40033">
    <property type="entry name" value="NA(+)-MALATE SYMPORTER"/>
    <property type="match status" value="1"/>
</dbReference>
<comment type="similarity">
    <text evidence="1">Belongs to the 2-hydroxycarboxylate transporter (2-HCT) (TC 2.A.24) family.</text>
</comment>
<reference evidence="3" key="1">
    <citation type="submission" date="2020-11" db="EMBL/GenBank/DDBJ databases">
        <title>Sequencing the genomes of 1000 actinobacteria strains.</title>
        <authorList>
            <person name="Klenk H.-P."/>
        </authorList>
    </citation>
    <scope>NUCLEOTIDE SEQUENCE</scope>
    <source>
        <strain evidence="3">DSM 26152</strain>
    </source>
</reference>
<dbReference type="InterPro" id="IPR004679">
    <property type="entry name" value="2-OHcarboxylate_transport"/>
</dbReference>
<keyword evidence="1 2" id="KW-0472">Membrane</keyword>
<gene>
    <name evidence="3" type="ORF">IW252_001572</name>
</gene>
<dbReference type="Pfam" id="PF03390">
    <property type="entry name" value="2HCT"/>
    <property type="match status" value="1"/>
</dbReference>
<feature type="transmembrane region" description="Helical" evidence="2">
    <location>
        <begin position="337"/>
        <end position="359"/>
    </location>
</feature>
<feature type="transmembrane region" description="Helical" evidence="2">
    <location>
        <begin position="147"/>
        <end position="166"/>
    </location>
</feature>
<keyword evidence="4" id="KW-1185">Reference proteome</keyword>
<protein>
    <submittedName>
        <fullName evidence="3">Na+/citrate or Na+/malate symporter</fullName>
    </submittedName>
</protein>
<feature type="transmembrane region" description="Helical" evidence="2">
    <location>
        <begin position="397"/>
        <end position="417"/>
    </location>
</feature>
<dbReference type="PANTHER" id="PTHR40033:SF1">
    <property type="entry name" value="CITRATE-SODIUM SYMPORTER"/>
    <property type="match status" value="1"/>
</dbReference>
<feature type="transmembrane region" description="Helical" evidence="2">
    <location>
        <begin position="84"/>
        <end position="106"/>
    </location>
</feature>
<proteinExistence type="inferred from homology"/>
<feature type="transmembrane region" description="Helical" evidence="2">
    <location>
        <begin position="53"/>
        <end position="72"/>
    </location>
</feature>
<feature type="transmembrane region" description="Helical" evidence="2">
    <location>
        <begin position="305"/>
        <end position="325"/>
    </location>
</feature>
<dbReference type="Proteomes" id="UP000625033">
    <property type="component" value="Unassembled WGS sequence"/>
</dbReference>
<feature type="transmembrane region" description="Helical" evidence="2">
    <location>
        <begin position="245"/>
        <end position="269"/>
    </location>
</feature>
<dbReference type="GO" id="GO:0005886">
    <property type="term" value="C:plasma membrane"/>
    <property type="evidence" value="ECO:0007669"/>
    <property type="project" value="UniProtKB-UniRule"/>
</dbReference>
<dbReference type="GO" id="GO:0015293">
    <property type="term" value="F:symporter activity"/>
    <property type="evidence" value="ECO:0007669"/>
    <property type="project" value="UniProtKB-UniRule"/>
</dbReference>
<accession>A0A931D6X7</accession>
<keyword evidence="2" id="KW-1133">Transmembrane helix</keyword>
<comment type="caution">
    <text evidence="3">The sequence shown here is derived from an EMBL/GenBank/DDBJ whole genome shotgun (WGS) entry which is preliminary data.</text>
</comment>